<comment type="caution">
    <text evidence="1">The sequence shown here is derived from an EMBL/GenBank/DDBJ whole genome shotgun (WGS) entry which is preliminary data.</text>
</comment>
<organism evidence="1 2">
    <name type="scientific">Solirubrobacter deserti</name>
    <dbReference type="NCBI Taxonomy" id="2282478"/>
    <lineage>
        <taxon>Bacteria</taxon>
        <taxon>Bacillati</taxon>
        <taxon>Actinomycetota</taxon>
        <taxon>Thermoleophilia</taxon>
        <taxon>Solirubrobacterales</taxon>
        <taxon>Solirubrobacteraceae</taxon>
        <taxon>Solirubrobacter</taxon>
    </lineage>
</organism>
<name>A0ABT4RNJ3_9ACTN</name>
<evidence type="ECO:0000313" key="1">
    <source>
        <dbReference type="EMBL" id="MDA0140087.1"/>
    </source>
</evidence>
<reference evidence="1" key="1">
    <citation type="submission" date="2022-10" db="EMBL/GenBank/DDBJ databases">
        <title>The WGS of Solirubrobacter sp. CPCC 204708.</title>
        <authorList>
            <person name="Jiang Z."/>
        </authorList>
    </citation>
    <scope>NUCLEOTIDE SEQUENCE</scope>
    <source>
        <strain evidence="1">CPCC 204708</strain>
    </source>
</reference>
<evidence type="ECO:0000313" key="2">
    <source>
        <dbReference type="Proteomes" id="UP001147700"/>
    </source>
</evidence>
<protein>
    <submittedName>
        <fullName evidence="1">Uncharacterized protein</fullName>
    </submittedName>
</protein>
<dbReference type="Proteomes" id="UP001147700">
    <property type="component" value="Unassembled WGS sequence"/>
</dbReference>
<gene>
    <name evidence="1" type="ORF">OJ962_21470</name>
</gene>
<keyword evidence="2" id="KW-1185">Reference proteome</keyword>
<dbReference type="EMBL" id="JAPCID010000033">
    <property type="protein sequence ID" value="MDA0140087.1"/>
    <property type="molecule type" value="Genomic_DNA"/>
</dbReference>
<proteinExistence type="predicted"/>
<accession>A0ABT4RNJ3</accession>
<sequence length="44" mass="5000">MLVSEGDLVGLTQEQVRSLRHRRDVGYLQRDDSAPDDVGPFWDA</sequence>
<dbReference type="RefSeq" id="WP_270006584.1">
    <property type="nucleotide sequence ID" value="NZ_JAPCID010000033.1"/>
</dbReference>